<protein>
    <submittedName>
        <fullName evidence="1">Uncharacterized protein</fullName>
    </submittedName>
</protein>
<evidence type="ECO:0000313" key="1">
    <source>
        <dbReference type="EMBL" id="MBX71938.1"/>
    </source>
</evidence>
<dbReference type="EMBL" id="GGEC01091454">
    <property type="protein sequence ID" value="MBX71938.1"/>
    <property type="molecule type" value="Transcribed_RNA"/>
</dbReference>
<dbReference type="AlphaFoldDB" id="A0A2P2QY77"/>
<organism evidence="1">
    <name type="scientific">Rhizophora mucronata</name>
    <name type="common">Asiatic mangrove</name>
    <dbReference type="NCBI Taxonomy" id="61149"/>
    <lineage>
        <taxon>Eukaryota</taxon>
        <taxon>Viridiplantae</taxon>
        <taxon>Streptophyta</taxon>
        <taxon>Embryophyta</taxon>
        <taxon>Tracheophyta</taxon>
        <taxon>Spermatophyta</taxon>
        <taxon>Magnoliopsida</taxon>
        <taxon>eudicotyledons</taxon>
        <taxon>Gunneridae</taxon>
        <taxon>Pentapetalae</taxon>
        <taxon>rosids</taxon>
        <taxon>fabids</taxon>
        <taxon>Malpighiales</taxon>
        <taxon>Rhizophoraceae</taxon>
        <taxon>Rhizophora</taxon>
    </lineage>
</organism>
<sequence length="25" mass="2773">MDIGVQLIARTFCTTYAKGECCCMD</sequence>
<reference evidence="1" key="1">
    <citation type="submission" date="2018-02" db="EMBL/GenBank/DDBJ databases">
        <title>Rhizophora mucronata_Transcriptome.</title>
        <authorList>
            <person name="Meera S.P."/>
            <person name="Sreeshan A."/>
            <person name="Augustine A."/>
        </authorList>
    </citation>
    <scope>NUCLEOTIDE SEQUENCE</scope>
    <source>
        <tissue evidence="1">Leaf</tissue>
    </source>
</reference>
<accession>A0A2P2QY77</accession>
<proteinExistence type="predicted"/>
<name>A0A2P2QY77_RHIMU</name>